<sequence length="81" mass="8836">MDMKSTSAVKVSDITYTGVYRTSMTEDTINLSCDKDVGCTNIVLDHVNITSSSSKVKTYASCLNAHGKSFDTLPRVRCLLP</sequence>
<evidence type="ECO:0000256" key="4">
    <source>
        <dbReference type="ARBA" id="ARBA00022801"/>
    </source>
</evidence>
<evidence type="ECO:0000256" key="5">
    <source>
        <dbReference type="ARBA" id="ARBA00023295"/>
    </source>
</evidence>
<dbReference type="InterPro" id="IPR011050">
    <property type="entry name" value="Pectin_lyase_fold/virulence"/>
</dbReference>
<keyword evidence="5 6" id="KW-0326">Glycosidase</keyword>
<evidence type="ECO:0000313" key="8">
    <source>
        <dbReference type="Proteomes" id="UP000030645"/>
    </source>
</evidence>
<dbReference type="InterPro" id="IPR012334">
    <property type="entry name" value="Pectin_lyas_fold"/>
</dbReference>
<evidence type="ECO:0000256" key="6">
    <source>
        <dbReference type="RuleBase" id="RU361169"/>
    </source>
</evidence>
<evidence type="ECO:0000313" key="7">
    <source>
        <dbReference type="EMBL" id="EXB67309.1"/>
    </source>
</evidence>
<keyword evidence="4 6" id="KW-0378">Hydrolase</keyword>
<keyword evidence="3" id="KW-0964">Secreted</keyword>
<keyword evidence="3" id="KW-0134">Cell wall</keyword>
<dbReference type="InterPro" id="IPR000743">
    <property type="entry name" value="Glyco_hydro_28"/>
</dbReference>
<comment type="similarity">
    <text evidence="2 6">Belongs to the glycosyl hydrolase 28 family.</text>
</comment>
<evidence type="ECO:0000256" key="3">
    <source>
        <dbReference type="ARBA" id="ARBA00022512"/>
    </source>
</evidence>
<dbReference type="AlphaFoldDB" id="W9RSG5"/>
<name>W9RSG5_9ROSA</name>
<proteinExistence type="inferred from homology"/>
<comment type="subcellular location">
    <subcellularLocation>
        <location evidence="1">Secreted</location>
        <location evidence="1">Cell wall</location>
    </subcellularLocation>
</comment>
<protein>
    <submittedName>
        <fullName evidence="7">Putative polygalacturonase</fullName>
    </submittedName>
</protein>
<accession>W9RSG5</accession>
<keyword evidence="8" id="KW-1185">Reference proteome</keyword>
<evidence type="ECO:0000256" key="2">
    <source>
        <dbReference type="ARBA" id="ARBA00008834"/>
    </source>
</evidence>
<dbReference type="STRING" id="981085.W9RSG5"/>
<gene>
    <name evidence="7" type="ORF">L484_025791</name>
</gene>
<dbReference type="Pfam" id="PF00295">
    <property type="entry name" value="Glyco_hydro_28"/>
    <property type="match status" value="1"/>
</dbReference>
<dbReference type="GO" id="GO:0004650">
    <property type="term" value="F:polygalacturonase activity"/>
    <property type="evidence" value="ECO:0007669"/>
    <property type="project" value="InterPro"/>
</dbReference>
<organism evidence="7 8">
    <name type="scientific">Morus notabilis</name>
    <dbReference type="NCBI Taxonomy" id="981085"/>
    <lineage>
        <taxon>Eukaryota</taxon>
        <taxon>Viridiplantae</taxon>
        <taxon>Streptophyta</taxon>
        <taxon>Embryophyta</taxon>
        <taxon>Tracheophyta</taxon>
        <taxon>Spermatophyta</taxon>
        <taxon>Magnoliopsida</taxon>
        <taxon>eudicotyledons</taxon>
        <taxon>Gunneridae</taxon>
        <taxon>Pentapetalae</taxon>
        <taxon>rosids</taxon>
        <taxon>fabids</taxon>
        <taxon>Rosales</taxon>
        <taxon>Moraceae</taxon>
        <taxon>Moreae</taxon>
        <taxon>Morus</taxon>
    </lineage>
</organism>
<reference evidence="8" key="1">
    <citation type="submission" date="2013-01" db="EMBL/GenBank/DDBJ databases">
        <title>Draft Genome Sequence of a Mulberry Tree, Morus notabilis C.K. Schneid.</title>
        <authorList>
            <person name="He N."/>
            <person name="Zhao S."/>
        </authorList>
    </citation>
    <scope>NUCLEOTIDE SEQUENCE</scope>
</reference>
<dbReference type="GO" id="GO:0005975">
    <property type="term" value="P:carbohydrate metabolic process"/>
    <property type="evidence" value="ECO:0007669"/>
    <property type="project" value="InterPro"/>
</dbReference>
<dbReference type="Gene3D" id="2.160.20.10">
    <property type="entry name" value="Single-stranded right-handed beta-helix, Pectin lyase-like"/>
    <property type="match status" value="1"/>
</dbReference>
<dbReference type="EMBL" id="KE344562">
    <property type="protein sequence ID" value="EXB67309.1"/>
    <property type="molecule type" value="Genomic_DNA"/>
</dbReference>
<dbReference type="Proteomes" id="UP000030645">
    <property type="component" value="Unassembled WGS sequence"/>
</dbReference>
<dbReference type="SUPFAM" id="SSF51126">
    <property type="entry name" value="Pectin lyase-like"/>
    <property type="match status" value="1"/>
</dbReference>
<evidence type="ECO:0000256" key="1">
    <source>
        <dbReference type="ARBA" id="ARBA00004191"/>
    </source>
</evidence>